<proteinExistence type="predicted"/>
<gene>
    <name evidence="1" type="ORF">DDZ13_14965</name>
</gene>
<evidence type="ECO:0000313" key="1">
    <source>
        <dbReference type="EMBL" id="PXA02853.1"/>
    </source>
</evidence>
<evidence type="ECO:0008006" key="3">
    <source>
        <dbReference type="Google" id="ProtNLM"/>
    </source>
</evidence>
<evidence type="ECO:0000313" key="2">
    <source>
        <dbReference type="Proteomes" id="UP000247099"/>
    </source>
</evidence>
<comment type="caution">
    <text evidence="1">The sequence shown here is derived from an EMBL/GenBank/DDBJ whole genome shotgun (WGS) entry which is preliminary data.</text>
</comment>
<dbReference type="InParanoid" id="A0A317ZFA5"/>
<reference evidence="1 2" key="1">
    <citation type="submission" date="2018-05" db="EMBL/GenBank/DDBJ databases">
        <title>Coraliomargarita sinensis sp. nov., isolated from a marine solar saltern.</title>
        <authorList>
            <person name="Zhou L.Y."/>
        </authorList>
    </citation>
    <scope>NUCLEOTIDE SEQUENCE [LARGE SCALE GENOMIC DNA]</scope>
    <source>
        <strain evidence="1 2">WN38</strain>
    </source>
</reference>
<organism evidence="1 2">
    <name type="scientific">Coraliomargarita sinensis</name>
    <dbReference type="NCBI Taxonomy" id="2174842"/>
    <lineage>
        <taxon>Bacteria</taxon>
        <taxon>Pseudomonadati</taxon>
        <taxon>Verrucomicrobiota</taxon>
        <taxon>Opitutia</taxon>
        <taxon>Puniceicoccales</taxon>
        <taxon>Coraliomargaritaceae</taxon>
        <taxon>Coraliomargarita</taxon>
    </lineage>
</organism>
<dbReference type="AlphaFoldDB" id="A0A317ZFA5"/>
<dbReference type="Proteomes" id="UP000247099">
    <property type="component" value="Unassembled WGS sequence"/>
</dbReference>
<dbReference type="RefSeq" id="WP_110132269.1">
    <property type="nucleotide sequence ID" value="NZ_QHJQ01000020.1"/>
</dbReference>
<dbReference type="OrthoDB" id="9794834at2"/>
<dbReference type="EMBL" id="QHJQ01000020">
    <property type="protein sequence ID" value="PXA02853.1"/>
    <property type="molecule type" value="Genomic_DNA"/>
</dbReference>
<accession>A0A317ZFA5</accession>
<sequence length="320" mass="36106">MPKRTNEFQEVVDSIQRLFAPKNAEITTSAMVAPLHGGTPREVDILVKFKTELGIPFTLAVEAKDHSRPIDSMGVENYIGKYNNTGGIRVDKVLIVAHSFTSTAKTRANDLGFSLHTLNELNEQIVGQFERDNQDDSGAWWLNKNAKKEEGHKRVEVDLFAFDGSKLPLNTTVVAPRKTKKNLGTAREWADRILEFTAAPFANEQFREWAGVMINPILEAKFSDHKGWIGKKSVKLDKMTFDFGMRMQFPKMQSKEFELEADDGETKRIVQEIGENKGTKLKVTYEHKKGSDSAEAIRVDHVNADGSPPESKRIIKKIKF</sequence>
<name>A0A317ZFA5_9BACT</name>
<protein>
    <recommendedName>
        <fullName evidence="3">Restriction endonuclease type IV Mrr domain-containing protein</fullName>
    </recommendedName>
</protein>
<keyword evidence="2" id="KW-1185">Reference proteome</keyword>